<gene>
    <name evidence="7" type="ORF">DPMN_148798</name>
</gene>
<keyword evidence="2" id="KW-1015">Disulfide bond</keyword>
<keyword evidence="4" id="KW-0472">Membrane</keyword>
<sequence>MRLVRFLLCFLAIEYTDADLDPCDINLYDLLCDSYLPTDWYISENAVMLNHEPKTGSCGVAVPLWLQDSFPKLSDGIMDRMVCVKTDDNACKETITIQIKNCTSSYVYKLKQLPDHLGCPAANCFVYIPESNNLCRSPKTLTTTTTTSMTTPRPISITTSHPISNSDGYEKTELYERTTESDIKIDDHEYHTTSALIACLIISVCVIAMLEVVIVVLVLRRKRSC</sequence>
<evidence type="ECO:0000256" key="5">
    <source>
        <dbReference type="SAM" id="SignalP"/>
    </source>
</evidence>
<feature type="transmembrane region" description="Helical" evidence="4">
    <location>
        <begin position="195"/>
        <end position="219"/>
    </location>
</feature>
<keyword evidence="4" id="KW-1133">Transmembrane helix</keyword>
<evidence type="ECO:0000256" key="2">
    <source>
        <dbReference type="ARBA" id="ARBA00023157"/>
    </source>
</evidence>
<dbReference type="Proteomes" id="UP000828390">
    <property type="component" value="Unassembled WGS sequence"/>
</dbReference>
<evidence type="ECO:0000256" key="1">
    <source>
        <dbReference type="ARBA" id="ARBA00022729"/>
    </source>
</evidence>
<organism evidence="7 8">
    <name type="scientific">Dreissena polymorpha</name>
    <name type="common">Zebra mussel</name>
    <name type="synonym">Mytilus polymorpha</name>
    <dbReference type="NCBI Taxonomy" id="45954"/>
    <lineage>
        <taxon>Eukaryota</taxon>
        <taxon>Metazoa</taxon>
        <taxon>Spiralia</taxon>
        <taxon>Lophotrochozoa</taxon>
        <taxon>Mollusca</taxon>
        <taxon>Bivalvia</taxon>
        <taxon>Autobranchia</taxon>
        <taxon>Heteroconchia</taxon>
        <taxon>Euheterodonta</taxon>
        <taxon>Imparidentia</taxon>
        <taxon>Neoheterodontei</taxon>
        <taxon>Myida</taxon>
        <taxon>Dreissenoidea</taxon>
        <taxon>Dreissenidae</taxon>
        <taxon>Dreissena</taxon>
    </lineage>
</organism>
<keyword evidence="8" id="KW-1185">Reference proteome</keyword>
<evidence type="ECO:0000313" key="7">
    <source>
        <dbReference type="EMBL" id="KAH3795250.1"/>
    </source>
</evidence>
<evidence type="ECO:0000313" key="8">
    <source>
        <dbReference type="Proteomes" id="UP000828390"/>
    </source>
</evidence>
<evidence type="ECO:0000256" key="3">
    <source>
        <dbReference type="SAM" id="MobiDB-lite"/>
    </source>
</evidence>
<protein>
    <recommendedName>
        <fullName evidence="6">UMOD/GP2/OIT3-like D8C domain-containing protein</fullName>
    </recommendedName>
</protein>
<dbReference type="EMBL" id="JAIWYP010000007">
    <property type="protein sequence ID" value="KAH3795250.1"/>
    <property type="molecule type" value="Genomic_DNA"/>
</dbReference>
<accession>A0A9D4FAK3</accession>
<evidence type="ECO:0000259" key="6">
    <source>
        <dbReference type="Pfam" id="PF23283"/>
    </source>
</evidence>
<evidence type="ECO:0000256" key="4">
    <source>
        <dbReference type="SAM" id="Phobius"/>
    </source>
</evidence>
<dbReference type="Pfam" id="PF23283">
    <property type="entry name" value="D8C_UMOD"/>
    <property type="match status" value="1"/>
</dbReference>
<dbReference type="AlphaFoldDB" id="A0A9D4FAK3"/>
<comment type="caution">
    <text evidence="7">The sequence shown here is derived from an EMBL/GenBank/DDBJ whole genome shotgun (WGS) entry which is preliminary data.</text>
</comment>
<proteinExistence type="predicted"/>
<dbReference type="InterPro" id="IPR057774">
    <property type="entry name" value="D8C_UMOD/GP2/OIT3-like"/>
</dbReference>
<feature type="chain" id="PRO_5038646994" description="UMOD/GP2/OIT3-like D8C domain-containing protein" evidence="5">
    <location>
        <begin position="19"/>
        <end position="225"/>
    </location>
</feature>
<feature type="signal peptide" evidence="5">
    <location>
        <begin position="1"/>
        <end position="18"/>
    </location>
</feature>
<name>A0A9D4FAK3_DREPO</name>
<feature type="region of interest" description="Disordered" evidence="3">
    <location>
        <begin position="143"/>
        <end position="162"/>
    </location>
</feature>
<keyword evidence="4" id="KW-0812">Transmembrane</keyword>
<feature type="domain" description="UMOD/GP2/OIT3-like D8C" evidence="6">
    <location>
        <begin position="55"/>
        <end position="110"/>
    </location>
</feature>
<reference evidence="7" key="1">
    <citation type="journal article" date="2019" name="bioRxiv">
        <title>The Genome of the Zebra Mussel, Dreissena polymorpha: A Resource for Invasive Species Research.</title>
        <authorList>
            <person name="McCartney M.A."/>
            <person name="Auch B."/>
            <person name="Kono T."/>
            <person name="Mallez S."/>
            <person name="Zhang Y."/>
            <person name="Obille A."/>
            <person name="Becker A."/>
            <person name="Abrahante J.E."/>
            <person name="Garbe J."/>
            <person name="Badalamenti J.P."/>
            <person name="Herman A."/>
            <person name="Mangelson H."/>
            <person name="Liachko I."/>
            <person name="Sullivan S."/>
            <person name="Sone E.D."/>
            <person name="Koren S."/>
            <person name="Silverstein K.A.T."/>
            <person name="Beckman K.B."/>
            <person name="Gohl D.M."/>
        </authorList>
    </citation>
    <scope>NUCLEOTIDE SEQUENCE</scope>
    <source>
        <strain evidence="7">Duluth1</strain>
        <tissue evidence="7">Whole animal</tissue>
    </source>
</reference>
<keyword evidence="1 5" id="KW-0732">Signal</keyword>
<reference evidence="7" key="2">
    <citation type="submission" date="2020-11" db="EMBL/GenBank/DDBJ databases">
        <authorList>
            <person name="McCartney M.A."/>
            <person name="Auch B."/>
            <person name="Kono T."/>
            <person name="Mallez S."/>
            <person name="Becker A."/>
            <person name="Gohl D.M."/>
            <person name="Silverstein K.A.T."/>
            <person name="Koren S."/>
            <person name="Bechman K.B."/>
            <person name="Herman A."/>
            <person name="Abrahante J.E."/>
            <person name="Garbe J."/>
        </authorList>
    </citation>
    <scope>NUCLEOTIDE SEQUENCE</scope>
    <source>
        <strain evidence="7">Duluth1</strain>
        <tissue evidence="7">Whole animal</tissue>
    </source>
</reference>